<dbReference type="InterPro" id="IPR000859">
    <property type="entry name" value="CUB_dom"/>
</dbReference>
<dbReference type="Pfam" id="PF00431">
    <property type="entry name" value="CUB"/>
    <property type="match status" value="1"/>
</dbReference>
<evidence type="ECO:0000313" key="7">
    <source>
        <dbReference type="Proteomes" id="UP000095280"/>
    </source>
</evidence>
<evidence type="ECO:0000259" key="5">
    <source>
        <dbReference type="PROSITE" id="PS01180"/>
    </source>
</evidence>
<dbReference type="Gene3D" id="2.60.120.290">
    <property type="entry name" value="Spermadhesin, CUB domain"/>
    <property type="match status" value="1"/>
</dbReference>
<proteinExistence type="predicted"/>
<feature type="compositionally biased region" description="Low complexity" evidence="3">
    <location>
        <begin position="214"/>
        <end position="238"/>
    </location>
</feature>
<keyword evidence="1 2" id="KW-1015">Disulfide bond</keyword>
<dbReference type="PROSITE" id="PS50026">
    <property type="entry name" value="EGF_3"/>
    <property type="match status" value="2"/>
</dbReference>
<dbReference type="Gene3D" id="2.10.25.10">
    <property type="entry name" value="Laminin"/>
    <property type="match status" value="1"/>
</dbReference>
<reference evidence="8" key="1">
    <citation type="submission" date="2016-11" db="UniProtKB">
        <authorList>
            <consortium name="WormBaseParasite"/>
        </authorList>
    </citation>
    <scope>IDENTIFICATION</scope>
</reference>
<keyword evidence="4" id="KW-0472">Membrane</keyword>
<dbReference type="SMART" id="SM00181">
    <property type="entry name" value="EGF"/>
    <property type="match status" value="2"/>
</dbReference>
<keyword evidence="4" id="KW-0812">Transmembrane</keyword>
<dbReference type="InterPro" id="IPR000742">
    <property type="entry name" value="EGF"/>
</dbReference>
<dbReference type="PROSITE" id="PS01186">
    <property type="entry name" value="EGF_2"/>
    <property type="match status" value="1"/>
</dbReference>
<feature type="disulfide bond" evidence="2">
    <location>
        <begin position="449"/>
        <end position="458"/>
    </location>
</feature>
<evidence type="ECO:0000256" key="1">
    <source>
        <dbReference type="ARBA" id="ARBA00023157"/>
    </source>
</evidence>
<evidence type="ECO:0000256" key="2">
    <source>
        <dbReference type="PROSITE-ProRule" id="PRU00076"/>
    </source>
</evidence>
<evidence type="ECO:0000256" key="4">
    <source>
        <dbReference type="SAM" id="Phobius"/>
    </source>
</evidence>
<keyword evidence="2" id="KW-0245">EGF-like domain</keyword>
<feature type="disulfide bond" evidence="2">
    <location>
        <begin position="399"/>
        <end position="408"/>
    </location>
</feature>
<feature type="disulfide bond" evidence="2">
    <location>
        <begin position="430"/>
        <end position="447"/>
    </location>
</feature>
<comment type="caution">
    <text evidence="2">Lacks conserved residue(s) required for the propagation of feature annotation.</text>
</comment>
<dbReference type="InterPro" id="IPR035914">
    <property type="entry name" value="Sperma_CUB_dom_sf"/>
</dbReference>
<name>A0A1I8G8W7_9PLAT</name>
<evidence type="ECO:0000313" key="8">
    <source>
        <dbReference type="WBParaSite" id="maker-uti_cns_0001074-snap-gene-1.9-mRNA-1"/>
    </source>
</evidence>
<keyword evidence="4" id="KW-1133">Transmembrane helix</keyword>
<evidence type="ECO:0000256" key="3">
    <source>
        <dbReference type="SAM" id="MobiDB-lite"/>
    </source>
</evidence>
<feature type="transmembrane region" description="Helical" evidence="4">
    <location>
        <begin position="516"/>
        <end position="538"/>
    </location>
</feature>
<organism evidence="7 8">
    <name type="scientific">Macrostomum lignano</name>
    <dbReference type="NCBI Taxonomy" id="282301"/>
    <lineage>
        <taxon>Eukaryota</taxon>
        <taxon>Metazoa</taxon>
        <taxon>Spiralia</taxon>
        <taxon>Lophotrochozoa</taxon>
        <taxon>Platyhelminthes</taxon>
        <taxon>Rhabditophora</taxon>
        <taxon>Macrostomorpha</taxon>
        <taxon>Macrostomida</taxon>
        <taxon>Macrostomidae</taxon>
        <taxon>Macrostomum</taxon>
    </lineage>
</organism>
<dbReference type="PROSITE" id="PS00022">
    <property type="entry name" value="EGF_1"/>
    <property type="match status" value="1"/>
</dbReference>
<feature type="domain" description="CUB" evidence="5">
    <location>
        <begin position="9"/>
        <end position="125"/>
    </location>
</feature>
<feature type="region of interest" description="Disordered" evidence="3">
    <location>
        <begin position="212"/>
        <end position="261"/>
    </location>
</feature>
<dbReference type="PROSITE" id="PS01180">
    <property type="entry name" value="CUB"/>
    <property type="match status" value="1"/>
</dbReference>
<evidence type="ECO:0000259" key="6">
    <source>
        <dbReference type="PROSITE" id="PS50026"/>
    </source>
</evidence>
<dbReference type="WBParaSite" id="maker-uti_cns_0001074-snap-gene-1.9-mRNA-1">
    <property type="protein sequence ID" value="maker-uti_cns_0001074-snap-gene-1.9-mRNA-1"/>
    <property type="gene ID" value="maker-uti_cns_0001074-snap-gene-1.9"/>
</dbReference>
<dbReference type="SUPFAM" id="SSF57196">
    <property type="entry name" value="EGF/Laminin"/>
    <property type="match status" value="2"/>
</dbReference>
<sequence>MLCKITSVCESYKLITDGSGEISSHQGAGALPYIRGMSCKWQFVGKPGIQISANLIYLNLTSNSDSIALYEGSDDTELVTIQGGATTWPTKFLSVSNILTVVFTTGNAAGSSNKGLGFRLQYSVGNSVEAATTSSKQTSSSTARAVVSSPSSPATAKIVSDTSSALESTTTGKLSQTGRQFISNNFCLRSLQYGKCHDGLLVANVLEISTEPATTSSKQTSSSTARTVVSSSSSPATTKIVSDTSSAPESTTTGKRTDSNQFKADVSNHSARCCQQPKFASNCKNCIRYQLCSGVGSNWRTVTNGTDSNQFKADVSNHSARCCQQPKFASNCKNCIRYQLCSGVGSNWRTVTNGAAPVHMHLGQRCAAVTKKKGADCKANTCKNGGTCNTFTPSPPCICVLPYIAPNCATAADYCKTLQPDKNITALPVCQNGGACTLTYTDPFFNCTCPPEFYGIRCQFRVTTVAPTTMERTTETYGGATSSRYSDGINATLMPSTKSPDPVDSNPFDSLLVKSLAIGIPSAIVLALIIAGVVAVIVKCRNCGKGSGSRYV</sequence>
<keyword evidence="7" id="KW-1185">Reference proteome</keyword>
<feature type="domain" description="EGF-like" evidence="6">
    <location>
        <begin position="421"/>
        <end position="459"/>
    </location>
</feature>
<dbReference type="CDD" id="cd00041">
    <property type="entry name" value="CUB"/>
    <property type="match status" value="1"/>
</dbReference>
<dbReference type="SUPFAM" id="SSF49854">
    <property type="entry name" value="Spermadhesin, CUB domain"/>
    <property type="match status" value="1"/>
</dbReference>
<dbReference type="Proteomes" id="UP000095280">
    <property type="component" value="Unplaced"/>
</dbReference>
<accession>A0A1I8G8W7</accession>
<protein>
    <submittedName>
        <fullName evidence="8">CUB domain-containing protein</fullName>
    </submittedName>
</protein>
<dbReference type="AlphaFoldDB" id="A0A1I8G8W7"/>
<feature type="domain" description="EGF-like" evidence="6">
    <location>
        <begin position="373"/>
        <end position="409"/>
    </location>
</feature>
<feature type="compositionally biased region" description="Polar residues" evidence="3">
    <location>
        <begin position="239"/>
        <end position="261"/>
    </location>
</feature>